<protein>
    <submittedName>
        <fullName evidence="1">Uncharacterized protein</fullName>
    </submittedName>
</protein>
<evidence type="ECO:0000313" key="1">
    <source>
        <dbReference type="EnsemblMetazoa" id="PPA37345.1"/>
    </source>
</evidence>
<sequence>MMPRSSAFDYACKTAPSPYLPSSADLQNARRVPAIERSRSVKQIVALPLRQRVGRVRTLMKAESVVSQESQLIRERAEHDLLNYKAPAAATSTASDKPEIVKVGNDEKLRIKDGSGDRFVIVKEEFVISNSSAAATRC</sequence>
<dbReference type="EnsemblMetazoa" id="PPA37345.1">
    <property type="protein sequence ID" value="PPA37345.1"/>
    <property type="gene ID" value="WBGene00275714"/>
</dbReference>
<reference evidence="2" key="1">
    <citation type="journal article" date="2008" name="Nat. Genet.">
        <title>The Pristionchus pacificus genome provides a unique perspective on nematode lifestyle and parasitism.</title>
        <authorList>
            <person name="Dieterich C."/>
            <person name="Clifton S.W."/>
            <person name="Schuster L.N."/>
            <person name="Chinwalla A."/>
            <person name="Delehaunty K."/>
            <person name="Dinkelacker I."/>
            <person name="Fulton L."/>
            <person name="Fulton R."/>
            <person name="Godfrey J."/>
            <person name="Minx P."/>
            <person name="Mitreva M."/>
            <person name="Roeseler W."/>
            <person name="Tian H."/>
            <person name="Witte H."/>
            <person name="Yang S.P."/>
            <person name="Wilson R.K."/>
            <person name="Sommer R.J."/>
        </authorList>
    </citation>
    <scope>NUCLEOTIDE SEQUENCE [LARGE SCALE GENOMIC DNA]</scope>
    <source>
        <strain evidence="2">PS312</strain>
    </source>
</reference>
<accession>A0A8R1YT84</accession>
<accession>A0A2A6BRW5</accession>
<organism evidence="1 2">
    <name type="scientific">Pristionchus pacificus</name>
    <name type="common">Parasitic nematode worm</name>
    <dbReference type="NCBI Taxonomy" id="54126"/>
    <lineage>
        <taxon>Eukaryota</taxon>
        <taxon>Metazoa</taxon>
        <taxon>Ecdysozoa</taxon>
        <taxon>Nematoda</taxon>
        <taxon>Chromadorea</taxon>
        <taxon>Rhabditida</taxon>
        <taxon>Rhabditina</taxon>
        <taxon>Diplogasteromorpha</taxon>
        <taxon>Diplogasteroidea</taxon>
        <taxon>Neodiplogasteridae</taxon>
        <taxon>Pristionchus</taxon>
    </lineage>
</organism>
<name>A0A2A6BRW5_PRIPA</name>
<reference evidence="1" key="2">
    <citation type="submission" date="2022-06" db="UniProtKB">
        <authorList>
            <consortium name="EnsemblMetazoa"/>
        </authorList>
    </citation>
    <scope>IDENTIFICATION</scope>
    <source>
        <strain evidence="1">PS312</strain>
    </source>
</reference>
<keyword evidence="2" id="KW-1185">Reference proteome</keyword>
<gene>
    <name evidence="1" type="primary">WBGene00275714</name>
</gene>
<dbReference type="Proteomes" id="UP000005239">
    <property type="component" value="Unassembled WGS sequence"/>
</dbReference>
<proteinExistence type="predicted"/>
<dbReference type="AlphaFoldDB" id="A0A2A6BRW5"/>
<evidence type="ECO:0000313" key="2">
    <source>
        <dbReference type="Proteomes" id="UP000005239"/>
    </source>
</evidence>